<dbReference type="Gramene" id="TraesROB_scaffold_052812_01G000200.1">
    <property type="protein sequence ID" value="TraesROB_scaffold_052812_01G000200.1"/>
    <property type="gene ID" value="TraesROB_scaffold_052812_01G000200"/>
</dbReference>
<feature type="compositionally biased region" description="Polar residues" evidence="2">
    <location>
        <begin position="249"/>
        <end position="279"/>
    </location>
</feature>
<protein>
    <submittedName>
        <fullName evidence="3">Uncharacterized protein</fullName>
    </submittedName>
</protein>
<dbReference type="SMR" id="A0A3B5XTN6"/>
<dbReference type="Gramene" id="TraesCAD_scaffold_017679_01G000600.1">
    <property type="protein sequence ID" value="TraesCAD_scaffold_017679_01G000600.1"/>
    <property type="gene ID" value="TraesCAD_scaffold_017679_01G000600"/>
</dbReference>
<reference evidence="3" key="2">
    <citation type="submission" date="2018-10" db="UniProtKB">
        <authorList>
            <consortium name="EnsemblPlants"/>
        </authorList>
    </citation>
    <scope>IDENTIFICATION</scope>
</reference>
<evidence type="ECO:0000313" key="3">
    <source>
        <dbReference type="EnsemblPlants" id="TraesCS1A02G029400.1"/>
    </source>
</evidence>
<sequence>MVGEKTRQLELKKMKKMRRGSPSFTPLPAWIHSGRSPSMATEDTVRTLDRNRDGGCRLPTTSIPSRCTVGEDEESEDETYEDDEDESGDEVEYFPSPDANQEGRTKRNQDPTGVSPTTRATKRDRVEAEQQASPPPTKRKGSFKVISRKPRKAAALPRTWKPMPNVAKVVPSASFTSQATENTKNRSKGTLDAGVVSSKVAKEVNPTIELNSGHEQAHNSEEIPPSPSQSSIPMDTAPDKSPSPPEIQSGGSIQTPTAPEPISPTTMAVKSPRWNETPSISSTSFLLARSLEDEVGAGKEAMLHAEQMETRLKELLISNETLKTNIRKTCESGTKYLGLKELEKVRQELDEEQAKTIWLEKEKTAMEESMKKILEEKDTALAKAKEEADAMTKKANDRLEELQEAREMKDHYLKAAEDMKKQIEALKASESEWHTKYVERSDLAEMTKMKYEKDLGELKQGMSDTETFLVGQLDEVKQRLEVFCSDPLMEARKVQKELEAYGIDIKETPWASTRVAEAVIRLEERAEAAKSVIAQVRKSMKGINATLHPGEEVDEALPICLQQLEQVPGRVSRCKKSAARCGANVALALTRVHFPEINEAKLQNIGVGNPEGEDFEDHMQTFIRTANQIASLIGLDLSVEPARVPDTSEEELVQEEEKYK</sequence>
<proteinExistence type="predicted"/>
<dbReference type="OrthoDB" id="10285882at2759"/>
<keyword evidence="4" id="KW-1185">Reference proteome</keyword>
<dbReference type="Gramene" id="TraesCS1A02G029400.1">
    <property type="protein sequence ID" value="TraesCS1A02G029400.1"/>
    <property type="gene ID" value="TraesCS1A02G029400"/>
</dbReference>
<dbReference type="Gramene" id="TraesRN1A0100080600.1">
    <property type="protein sequence ID" value="TraesRN1A0100080600.1"/>
    <property type="gene ID" value="TraesRN1A0100080600"/>
</dbReference>
<organism evidence="3">
    <name type="scientific">Triticum aestivum</name>
    <name type="common">Wheat</name>
    <dbReference type="NCBI Taxonomy" id="4565"/>
    <lineage>
        <taxon>Eukaryota</taxon>
        <taxon>Viridiplantae</taxon>
        <taxon>Streptophyta</taxon>
        <taxon>Embryophyta</taxon>
        <taxon>Tracheophyta</taxon>
        <taxon>Spermatophyta</taxon>
        <taxon>Magnoliopsida</taxon>
        <taxon>Liliopsida</taxon>
        <taxon>Poales</taxon>
        <taxon>Poaceae</taxon>
        <taxon>BOP clade</taxon>
        <taxon>Pooideae</taxon>
        <taxon>Triticodae</taxon>
        <taxon>Triticeae</taxon>
        <taxon>Triticinae</taxon>
        <taxon>Triticum</taxon>
    </lineage>
</organism>
<dbReference type="Gramene" id="TraesCS1A03G0066700.1">
    <property type="protein sequence ID" value="TraesCS1A03G0066700.1.CDS"/>
    <property type="gene ID" value="TraesCS1A03G0066700"/>
</dbReference>
<evidence type="ECO:0000313" key="4">
    <source>
        <dbReference type="Proteomes" id="UP000019116"/>
    </source>
</evidence>
<feature type="compositionally biased region" description="Polar residues" evidence="2">
    <location>
        <begin position="110"/>
        <end position="119"/>
    </location>
</feature>
<feature type="compositionally biased region" description="Polar residues" evidence="2">
    <location>
        <begin position="173"/>
        <end position="182"/>
    </location>
</feature>
<evidence type="ECO:0000256" key="2">
    <source>
        <dbReference type="SAM" id="MobiDB-lite"/>
    </source>
</evidence>
<feature type="compositionally biased region" description="Basic and acidic residues" evidence="2">
    <location>
        <begin position="43"/>
        <end position="55"/>
    </location>
</feature>
<dbReference type="AlphaFoldDB" id="A0A3B5XTN6"/>
<feature type="compositionally biased region" description="Basic and acidic residues" evidence="2">
    <location>
        <begin position="1"/>
        <end position="12"/>
    </location>
</feature>
<evidence type="ECO:0000256" key="1">
    <source>
        <dbReference type="SAM" id="Coils"/>
    </source>
</evidence>
<dbReference type="EnsemblPlants" id="TraesCS1A02G029400.1">
    <property type="protein sequence ID" value="TraesCS1A02G029400.1"/>
    <property type="gene ID" value="TraesCS1A02G029400"/>
</dbReference>
<name>A0A3B5XTN6_WHEAT</name>
<keyword evidence="1" id="KW-0175">Coiled coil</keyword>
<accession>A0A3B5XTN6</accession>
<feature type="region of interest" description="Disordered" evidence="2">
    <location>
        <begin position="1"/>
        <end position="279"/>
    </location>
</feature>
<feature type="coiled-coil region" evidence="1">
    <location>
        <begin position="305"/>
        <end position="429"/>
    </location>
</feature>
<dbReference type="Proteomes" id="UP000019116">
    <property type="component" value="Chromosome 1A"/>
</dbReference>
<feature type="compositionally biased region" description="Acidic residues" evidence="2">
    <location>
        <begin position="70"/>
        <end position="92"/>
    </location>
</feature>
<reference evidence="3" key="1">
    <citation type="submission" date="2018-08" db="EMBL/GenBank/DDBJ databases">
        <authorList>
            <person name="Rossello M."/>
        </authorList>
    </citation>
    <scope>NUCLEOTIDE SEQUENCE [LARGE SCALE GENOMIC DNA]</scope>
    <source>
        <strain evidence="3">cv. Chinese Spring</strain>
    </source>
</reference>
<feature type="compositionally biased region" description="Basic residues" evidence="2">
    <location>
        <begin position="137"/>
        <end position="152"/>
    </location>
</feature>